<dbReference type="OrthoDB" id="1065010at2759"/>
<evidence type="ECO:0000313" key="1">
    <source>
        <dbReference type="EMBL" id="KAJ4836556.1"/>
    </source>
</evidence>
<dbReference type="Pfam" id="PF04788">
    <property type="entry name" value="DUF620"/>
    <property type="match status" value="1"/>
</dbReference>
<reference evidence="1" key="2">
    <citation type="journal article" date="2023" name="Plants (Basel)">
        <title>Annotation of the Turnera subulata (Passifloraceae) Draft Genome Reveals the S-Locus Evolved after the Divergence of Turneroideae from Passifloroideae in a Stepwise Manner.</title>
        <authorList>
            <person name="Henning P.M."/>
            <person name="Roalson E.H."/>
            <person name="Mir W."/>
            <person name="McCubbin A.G."/>
            <person name="Shore J.S."/>
        </authorList>
    </citation>
    <scope>NUCLEOTIDE SEQUENCE</scope>
    <source>
        <strain evidence="1">F60SS</strain>
    </source>
</reference>
<accession>A0A9Q0FUD9</accession>
<keyword evidence="2" id="KW-1185">Reference proteome</keyword>
<organism evidence="1 2">
    <name type="scientific">Turnera subulata</name>
    <dbReference type="NCBI Taxonomy" id="218843"/>
    <lineage>
        <taxon>Eukaryota</taxon>
        <taxon>Viridiplantae</taxon>
        <taxon>Streptophyta</taxon>
        <taxon>Embryophyta</taxon>
        <taxon>Tracheophyta</taxon>
        <taxon>Spermatophyta</taxon>
        <taxon>Magnoliopsida</taxon>
        <taxon>eudicotyledons</taxon>
        <taxon>Gunneridae</taxon>
        <taxon>Pentapetalae</taxon>
        <taxon>rosids</taxon>
        <taxon>fabids</taxon>
        <taxon>Malpighiales</taxon>
        <taxon>Passifloraceae</taxon>
        <taxon>Turnera</taxon>
    </lineage>
</organism>
<gene>
    <name evidence="1" type="ORF">Tsubulata_013435</name>
</gene>
<dbReference type="InterPro" id="IPR006873">
    <property type="entry name" value="DUF620"/>
</dbReference>
<name>A0A9Q0FUD9_9ROSI</name>
<reference evidence="1" key="1">
    <citation type="submission" date="2022-02" db="EMBL/GenBank/DDBJ databases">
        <authorList>
            <person name="Henning P.M."/>
            <person name="McCubbin A.G."/>
            <person name="Shore J.S."/>
        </authorList>
    </citation>
    <scope>NUCLEOTIDE SEQUENCE</scope>
    <source>
        <strain evidence="1">F60SS</strain>
        <tissue evidence="1">Leaves</tissue>
    </source>
</reference>
<evidence type="ECO:0000313" key="2">
    <source>
        <dbReference type="Proteomes" id="UP001141552"/>
    </source>
</evidence>
<proteinExistence type="predicted"/>
<protein>
    <submittedName>
        <fullName evidence="1">Uncharacterized protein</fullName>
    </submittedName>
</protein>
<dbReference type="PANTHER" id="PTHR31300:SF30">
    <property type="entry name" value="EMB|CAB81597.1"/>
    <property type="match status" value="1"/>
</dbReference>
<dbReference type="Proteomes" id="UP001141552">
    <property type="component" value="Unassembled WGS sequence"/>
</dbReference>
<dbReference type="EMBL" id="JAKUCV010004077">
    <property type="protein sequence ID" value="KAJ4836556.1"/>
    <property type="molecule type" value="Genomic_DNA"/>
</dbReference>
<dbReference type="PANTHER" id="PTHR31300">
    <property type="entry name" value="LIPASE"/>
    <property type="match status" value="1"/>
</dbReference>
<sequence>MRKLCPNFDREDGLETVLEVPVPEEMFGSTKTGHRWQNMKAWVRPNHHHEKPMATPFGCKNAEIQLLLGVVGAPLIPLPIRCDHQSINKNIKDHPIESSMAKYIVQQYIAAVGGEKALNSVDSMYAMGKVRMGASEFSAGEGSLNSKVVKVKNSKNGGGGGEMGGFVLWQKRPDLWCLELVVAGCKISAGSDGKVAWRQTPWHHSHASRGPPRPLRRFLQGLDPKSTATLFSNSVCMGEKTINNEDCFILKLEAEPSSLKARSSSNVEIIRHTVWGYFSQRTGLLVHLEDSHLLRIKAATGDDSIFWETTMESSIQDYRTIDGINVAHQGKTSVSLFRFGENSENNSRTRLEETWTIEEIDFNIKGLSMDCFLPPSDLKKEEEGCGIVTTGHAKLPFKIRSASFRISTTKVVAIDHVDYPDNLDGDGEDL</sequence>
<comment type="caution">
    <text evidence="1">The sequence shown here is derived from an EMBL/GenBank/DDBJ whole genome shotgun (WGS) entry which is preliminary data.</text>
</comment>
<dbReference type="AlphaFoldDB" id="A0A9Q0FUD9"/>